<evidence type="ECO:0000313" key="16">
    <source>
        <dbReference type="EMBL" id="RXF68037.1"/>
    </source>
</evidence>
<reference evidence="16 17" key="1">
    <citation type="submission" date="2018-12" db="EMBL/GenBank/DDBJ databases">
        <title>The Draft Genome Sequence of the Soil Bacterium Pedobacter tournemirensis R1.</title>
        <authorList>
            <person name="He J."/>
        </authorList>
    </citation>
    <scope>NUCLEOTIDE SEQUENCE [LARGE SCALE GENOMIC DNA]</scope>
    <source>
        <strain evidence="16 17">R1</strain>
    </source>
</reference>
<evidence type="ECO:0000313" key="18">
    <source>
        <dbReference type="Proteomes" id="UP000322918"/>
    </source>
</evidence>
<dbReference type="GO" id="GO:0042277">
    <property type="term" value="F:peptide binding"/>
    <property type="evidence" value="ECO:0007669"/>
    <property type="project" value="TreeGrafter"/>
</dbReference>
<evidence type="ECO:0000256" key="3">
    <source>
        <dbReference type="ARBA" id="ARBA00010136"/>
    </source>
</evidence>
<dbReference type="CDD" id="cd09603">
    <property type="entry name" value="M1_APN_like"/>
    <property type="match status" value="1"/>
</dbReference>
<dbReference type="AlphaFoldDB" id="A0A4Q0M4Z4"/>
<evidence type="ECO:0000256" key="4">
    <source>
        <dbReference type="ARBA" id="ARBA00012564"/>
    </source>
</evidence>
<dbReference type="InterPro" id="IPR016024">
    <property type="entry name" value="ARM-type_fold"/>
</dbReference>
<keyword evidence="18" id="KW-1185">Reference proteome</keyword>
<keyword evidence="11" id="KW-0482">Metalloprotease</keyword>
<feature type="domain" description="Peptidase M1 membrane alanine aminopeptidase" evidence="13">
    <location>
        <begin position="278"/>
        <end position="484"/>
    </location>
</feature>
<dbReference type="EMBL" id="VWNE01000035">
    <property type="protein sequence ID" value="KAA8477958.1"/>
    <property type="molecule type" value="Genomic_DNA"/>
</dbReference>
<dbReference type="Proteomes" id="UP000290848">
    <property type="component" value="Unassembled WGS sequence"/>
</dbReference>
<keyword evidence="6" id="KW-0031">Aminopeptidase</keyword>
<dbReference type="Gene3D" id="1.10.390.10">
    <property type="entry name" value="Neutral Protease Domain 2"/>
    <property type="match status" value="1"/>
</dbReference>
<dbReference type="GO" id="GO:0005615">
    <property type="term" value="C:extracellular space"/>
    <property type="evidence" value="ECO:0007669"/>
    <property type="project" value="TreeGrafter"/>
</dbReference>
<name>A0A4Q0M4Z4_9SPHI</name>
<accession>A0A4Q0M4Z4</accession>
<evidence type="ECO:0000259" key="13">
    <source>
        <dbReference type="Pfam" id="PF01433"/>
    </source>
</evidence>
<comment type="caution">
    <text evidence="16">The sequence shown here is derived from an EMBL/GenBank/DDBJ whole genome shotgun (WGS) entry which is preliminary data.</text>
</comment>
<dbReference type="InterPro" id="IPR045357">
    <property type="entry name" value="Aminopeptidase_N-like_N"/>
</dbReference>
<dbReference type="Pfam" id="PF01433">
    <property type="entry name" value="Peptidase_M1"/>
    <property type="match status" value="1"/>
</dbReference>
<dbReference type="PRINTS" id="PR00756">
    <property type="entry name" value="ALADIPTASE"/>
</dbReference>
<dbReference type="Proteomes" id="UP000322918">
    <property type="component" value="Unassembled WGS sequence"/>
</dbReference>
<dbReference type="OrthoDB" id="100605at2"/>
<dbReference type="PANTHER" id="PTHR11533:SF174">
    <property type="entry name" value="PUROMYCIN-SENSITIVE AMINOPEPTIDASE-RELATED"/>
    <property type="match status" value="1"/>
</dbReference>
<feature type="chain" id="PRO_5044607723" description="Aminopeptidase N" evidence="12">
    <location>
        <begin position="27"/>
        <end position="840"/>
    </location>
</feature>
<evidence type="ECO:0000256" key="1">
    <source>
        <dbReference type="ARBA" id="ARBA00000098"/>
    </source>
</evidence>
<dbReference type="InterPro" id="IPR014782">
    <property type="entry name" value="Peptidase_M1_dom"/>
</dbReference>
<comment type="cofactor">
    <cofactor evidence="2">
        <name>Zn(2+)</name>
        <dbReference type="ChEBI" id="CHEBI:29105"/>
    </cofactor>
</comment>
<dbReference type="InterPro" id="IPR050344">
    <property type="entry name" value="Peptidase_M1_aminopeptidases"/>
</dbReference>
<dbReference type="Gene3D" id="2.60.40.1730">
    <property type="entry name" value="tricorn interacting facor f3 domain"/>
    <property type="match status" value="1"/>
</dbReference>
<protein>
    <recommendedName>
        <fullName evidence="5">Aminopeptidase N</fullName>
        <ecNumber evidence="4">3.4.11.2</ecNumber>
    </recommendedName>
</protein>
<dbReference type="GO" id="GO:0006508">
    <property type="term" value="P:proteolysis"/>
    <property type="evidence" value="ECO:0007669"/>
    <property type="project" value="UniProtKB-KW"/>
</dbReference>
<evidence type="ECO:0000256" key="2">
    <source>
        <dbReference type="ARBA" id="ARBA00001947"/>
    </source>
</evidence>
<dbReference type="RefSeq" id="WP_128770724.1">
    <property type="nucleotide sequence ID" value="NZ_RXOC01000013.1"/>
</dbReference>
<dbReference type="GO" id="GO:0008270">
    <property type="term" value="F:zinc ion binding"/>
    <property type="evidence" value="ECO:0007669"/>
    <property type="project" value="InterPro"/>
</dbReference>
<keyword evidence="8" id="KW-0479">Metal-binding</keyword>
<reference evidence="15 18" key="2">
    <citation type="submission" date="2019-09" db="EMBL/GenBank/DDBJ databases">
        <title>Pararcticibacter amylolyticus gen. nov., sp. nov., isolated from a rottenly hemp rope, and reclassification of Pedobacter tournemirensis as Pararcticibacter tournemirensis comb. nov.</title>
        <authorList>
            <person name="Cai Y."/>
        </authorList>
    </citation>
    <scope>NUCLEOTIDE SEQUENCE [LARGE SCALE GENOMIC DNA]</scope>
    <source>
        <strain evidence="15 18">TF5-37.2-LB10</strain>
    </source>
</reference>
<dbReference type="SUPFAM" id="SSF48371">
    <property type="entry name" value="ARM repeat"/>
    <property type="match status" value="1"/>
</dbReference>
<comment type="similarity">
    <text evidence="3">Belongs to the peptidase M1 family.</text>
</comment>
<evidence type="ECO:0000259" key="14">
    <source>
        <dbReference type="Pfam" id="PF17900"/>
    </source>
</evidence>
<dbReference type="SUPFAM" id="SSF55486">
    <property type="entry name" value="Metalloproteases ('zincins'), catalytic domain"/>
    <property type="match status" value="1"/>
</dbReference>
<evidence type="ECO:0000256" key="7">
    <source>
        <dbReference type="ARBA" id="ARBA00022670"/>
    </source>
</evidence>
<evidence type="ECO:0000313" key="15">
    <source>
        <dbReference type="EMBL" id="KAA8477958.1"/>
    </source>
</evidence>
<dbReference type="Gene3D" id="1.25.10.10">
    <property type="entry name" value="Leucine-rich Repeat Variant"/>
    <property type="match status" value="1"/>
</dbReference>
<dbReference type="InterPro" id="IPR011989">
    <property type="entry name" value="ARM-like"/>
</dbReference>
<dbReference type="InterPro" id="IPR027268">
    <property type="entry name" value="Peptidase_M4/M1_CTD_sf"/>
</dbReference>
<proteinExistence type="inferred from homology"/>
<evidence type="ECO:0000256" key="5">
    <source>
        <dbReference type="ARBA" id="ARBA00015611"/>
    </source>
</evidence>
<feature type="domain" description="Aminopeptidase N-like N-terminal" evidence="14">
    <location>
        <begin position="51"/>
        <end position="240"/>
    </location>
</feature>
<keyword evidence="12" id="KW-0732">Signal</keyword>
<dbReference type="PANTHER" id="PTHR11533">
    <property type="entry name" value="PROTEASE M1 ZINC METALLOPROTEASE"/>
    <property type="match status" value="1"/>
</dbReference>
<keyword evidence="7" id="KW-0645">Protease</keyword>
<dbReference type="GO" id="GO:0005737">
    <property type="term" value="C:cytoplasm"/>
    <property type="evidence" value="ECO:0007669"/>
    <property type="project" value="TreeGrafter"/>
</dbReference>
<dbReference type="InterPro" id="IPR042097">
    <property type="entry name" value="Aminopeptidase_N-like_N_sf"/>
</dbReference>
<sequence>MNNDVIRTAKVLLLAAAIALNAKTFAQDIKGQHPAIEIYRETPEKINDLVHTKLDVSFDYAKRYLYGKAWITLKPHFYSTDSLRLDAKGMDIKNVALIAGTKLTPLKYVYNGKQISVKLDRSYRQTEKYTVFVDYTAKPDEFKAEGSAAISDAKGLYFINPDGKDKSKPIQIWTQGETEASSVWFPTIDRPNQKTTSELSMTVASKYVTLSNGRLVAQKNNIDGTRTDTWKMDLPHSPYLFMMAVGDFKIYKDKWRDKEVNYYLEPAYAPYAKQIFGNTPEMMEFFSKKLGVDFPWNKYSQIVVRDFVSGAMENTTATLHGEFVQATDRELLDENKGEDVIAHELFHQWFGDYVTTESWSNLTVNESFADFSEVLWNEYKYGKDKGDAHGYKSMESYLGSESDSAKKLVRFHYRDKEDMFDLVSYQKGGRILNMLRNYLGEDAFFKGLNLYLRQNAFKNGEAHQLRLALEEVSGKDLNWFFNQWYFRSGHPVLSIDYAWDEASKTQKVILQQKQEDEAFILPLAIDIYTGGKRERHSVWMRNKSDTLSFRASSKPDLVNVDGDKVLLARKTDNKSVSGFVFQYFNAPLYVDRLEAIEASSEKQQQDAGARGVMLAALKDKYYGLRIVAINALDLTNESIKEAALPILLELAKNDPKTLVRAAAVGAIASLKDPSNRQLFDVAIKSQSYAVQGAALLGITMISPADAFNLAKGLEKDSKGDLSKAISTIYALNGGPEELGYIAKAYETADLQSKVEMVPAYLGILGRINDVNVIKDRIGTFKDLGIKYKQYGIDKFILSLFEGLRQRKQGQLQSAGPELKEILNQQITVIAASIKELREAN</sequence>
<dbReference type="GO" id="GO:0016020">
    <property type="term" value="C:membrane"/>
    <property type="evidence" value="ECO:0007669"/>
    <property type="project" value="TreeGrafter"/>
</dbReference>
<dbReference type="GO" id="GO:0016285">
    <property type="term" value="F:alanyl aminopeptidase activity"/>
    <property type="evidence" value="ECO:0007669"/>
    <property type="project" value="UniProtKB-EC"/>
</dbReference>
<evidence type="ECO:0000256" key="11">
    <source>
        <dbReference type="ARBA" id="ARBA00023049"/>
    </source>
</evidence>
<dbReference type="InterPro" id="IPR001930">
    <property type="entry name" value="Peptidase_M1"/>
</dbReference>
<feature type="signal peptide" evidence="12">
    <location>
        <begin position="1"/>
        <end position="26"/>
    </location>
</feature>
<keyword evidence="10" id="KW-0862">Zinc</keyword>
<gene>
    <name evidence="16" type="ORF">EKH83_17355</name>
    <name evidence="15" type="ORF">F1649_18330</name>
</gene>
<dbReference type="EC" id="3.4.11.2" evidence="4"/>
<comment type="catalytic activity">
    <reaction evidence="1">
        <text>Release of an N-terminal amino acid, Xaa-|-Yaa- from a peptide, amide or arylamide. Xaa is preferably Ala, but may be most amino acids including Pro (slow action). When a terminal hydrophobic residue is followed by a prolyl residue, the two may be released as an intact Xaa-Pro dipeptide.</text>
        <dbReference type="EC" id="3.4.11.2"/>
    </reaction>
</comment>
<dbReference type="Pfam" id="PF17900">
    <property type="entry name" value="Peptidase_M1_N"/>
    <property type="match status" value="1"/>
</dbReference>
<dbReference type="SUPFAM" id="SSF63737">
    <property type="entry name" value="Leukotriene A4 hydrolase N-terminal domain"/>
    <property type="match status" value="1"/>
</dbReference>
<evidence type="ECO:0000313" key="17">
    <source>
        <dbReference type="Proteomes" id="UP000290848"/>
    </source>
</evidence>
<evidence type="ECO:0000256" key="10">
    <source>
        <dbReference type="ARBA" id="ARBA00022833"/>
    </source>
</evidence>
<dbReference type="EMBL" id="RXOC01000013">
    <property type="protein sequence ID" value="RXF68037.1"/>
    <property type="molecule type" value="Genomic_DNA"/>
</dbReference>
<evidence type="ECO:0000256" key="12">
    <source>
        <dbReference type="SAM" id="SignalP"/>
    </source>
</evidence>
<evidence type="ECO:0000256" key="9">
    <source>
        <dbReference type="ARBA" id="ARBA00022801"/>
    </source>
</evidence>
<organism evidence="16 17">
    <name type="scientific">Arcticibacter tournemirensis</name>
    <dbReference type="NCBI Taxonomy" id="699437"/>
    <lineage>
        <taxon>Bacteria</taxon>
        <taxon>Pseudomonadati</taxon>
        <taxon>Bacteroidota</taxon>
        <taxon>Sphingobacteriia</taxon>
        <taxon>Sphingobacteriales</taxon>
        <taxon>Sphingobacteriaceae</taxon>
        <taxon>Arcticibacter</taxon>
    </lineage>
</organism>
<dbReference type="GO" id="GO:0043171">
    <property type="term" value="P:peptide catabolic process"/>
    <property type="evidence" value="ECO:0007669"/>
    <property type="project" value="TreeGrafter"/>
</dbReference>
<evidence type="ECO:0000256" key="6">
    <source>
        <dbReference type="ARBA" id="ARBA00022438"/>
    </source>
</evidence>
<dbReference type="GO" id="GO:0070006">
    <property type="term" value="F:metalloaminopeptidase activity"/>
    <property type="evidence" value="ECO:0007669"/>
    <property type="project" value="TreeGrafter"/>
</dbReference>
<evidence type="ECO:0000256" key="8">
    <source>
        <dbReference type="ARBA" id="ARBA00022723"/>
    </source>
</evidence>
<keyword evidence="9" id="KW-0378">Hydrolase</keyword>